<reference evidence="11 12" key="1">
    <citation type="submission" date="2019-09" db="EMBL/GenBank/DDBJ databases">
        <title>YIM 132180 draft genome.</title>
        <authorList>
            <person name="Zhang K."/>
        </authorList>
    </citation>
    <scope>NUCLEOTIDE SEQUENCE [LARGE SCALE GENOMIC DNA]</scope>
    <source>
        <strain evidence="11 12">YIM 132180</strain>
    </source>
</reference>
<evidence type="ECO:0000256" key="9">
    <source>
        <dbReference type="PIRSR" id="PIRSR001589-2"/>
    </source>
</evidence>
<evidence type="ECO:0000256" key="3">
    <source>
        <dbReference type="ARBA" id="ARBA00012737"/>
    </source>
</evidence>
<evidence type="ECO:0000256" key="6">
    <source>
        <dbReference type="ARBA" id="ARBA00022962"/>
    </source>
</evidence>
<dbReference type="InterPro" id="IPR006426">
    <property type="entry name" value="Asn_synth_AEB"/>
</dbReference>
<keyword evidence="5 9" id="KW-0067">ATP-binding</keyword>
<dbReference type="Proteomes" id="UP000432089">
    <property type="component" value="Unassembled WGS sequence"/>
</dbReference>
<dbReference type="InterPro" id="IPR051786">
    <property type="entry name" value="ASN_synthetase/amidase"/>
</dbReference>
<accession>A0A7V7PK15</accession>
<dbReference type="CDD" id="cd00712">
    <property type="entry name" value="AsnB"/>
    <property type="match status" value="1"/>
</dbReference>
<evidence type="ECO:0000313" key="11">
    <source>
        <dbReference type="EMBL" id="KAB0675904.1"/>
    </source>
</evidence>
<dbReference type="CDD" id="cd01991">
    <property type="entry name" value="Asn_synthase_B_C"/>
    <property type="match status" value="1"/>
</dbReference>
<proteinExistence type="inferred from homology"/>
<keyword evidence="8" id="KW-0061">Asparagine biosynthesis</keyword>
<dbReference type="InterPro" id="IPR029055">
    <property type="entry name" value="Ntn_hydrolases_N"/>
</dbReference>
<feature type="domain" description="Glutamine amidotransferase type-2" evidence="10">
    <location>
        <begin position="2"/>
        <end position="212"/>
    </location>
</feature>
<evidence type="ECO:0000256" key="4">
    <source>
        <dbReference type="ARBA" id="ARBA00022741"/>
    </source>
</evidence>
<keyword evidence="12" id="KW-1185">Reference proteome</keyword>
<dbReference type="PANTHER" id="PTHR43284:SF1">
    <property type="entry name" value="ASPARAGINE SYNTHETASE"/>
    <property type="match status" value="1"/>
</dbReference>
<evidence type="ECO:0000256" key="5">
    <source>
        <dbReference type="ARBA" id="ARBA00022840"/>
    </source>
</evidence>
<comment type="similarity">
    <text evidence="2">Belongs to the asparagine synthetase family.</text>
</comment>
<dbReference type="InterPro" id="IPR001962">
    <property type="entry name" value="Asn_synthase"/>
</dbReference>
<dbReference type="GO" id="GO:0005829">
    <property type="term" value="C:cytosol"/>
    <property type="evidence" value="ECO:0007669"/>
    <property type="project" value="TreeGrafter"/>
</dbReference>
<organism evidence="11 12">
    <name type="scientific">Plantimonas leprariae</name>
    <dbReference type="NCBI Taxonomy" id="2615207"/>
    <lineage>
        <taxon>Bacteria</taxon>
        <taxon>Pseudomonadati</taxon>
        <taxon>Pseudomonadota</taxon>
        <taxon>Alphaproteobacteria</taxon>
        <taxon>Hyphomicrobiales</taxon>
        <taxon>Aurantimonadaceae</taxon>
        <taxon>Plantimonas</taxon>
    </lineage>
</organism>
<dbReference type="GO" id="GO:0004066">
    <property type="term" value="F:asparagine synthase (glutamine-hydrolyzing) activity"/>
    <property type="evidence" value="ECO:0007669"/>
    <property type="project" value="UniProtKB-EC"/>
</dbReference>
<dbReference type="EC" id="6.3.5.4" evidence="3"/>
<dbReference type="InterPro" id="IPR033738">
    <property type="entry name" value="AsnB_N"/>
</dbReference>
<evidence type="ECO:0000256" key="8">
    <source>
        <dbReference type="PIRSR" id="PIRSR001589-1"/>
    </source>
</evidence>
<comment type="pathway">
    <text evidence="1">Amino-acid biosynthesis; L-asparagine biosynthesis; L-asparagine from L-aspartate (L-Gln route): step 1/1.</text>
</comment>
<dbReference type="Pfam" id="PF00733">
    <property type="entry name" value="Asn_synthase"/>
    <property type="match status" value="1"/>
</dbReference>
<keyword evidence="4 9" id="KW-0547">Nucleotide-binding</keyword>
<dbReference type="AlphaFoldDB" id="A0A7V7PK15"/>
<comment type="caution">
    <text evidence="11">The sequence shown here is derived from an EMBL/GenBank/DDBJ whole genome shotgun (WGS) entry which is preliminary data.</text>
</comment>
<dbReference type="RefSeq" id="WP_150973855.1">
    <property type="nucleotide sequence ID" value="NZ_VZDO01000028.1"/>
</dbReference>
<dbReference type="GO" id="GO:0006529">
    <property type="term" value="P:asparagine biosynthetic process"/>
    <property type="evidence" value="ECO:0007669"/>
    <property type="project" value="UniProtKB-KW"/>
</dbReference>
<dbReference type="PANTHER" id="PTHR43284">
    <property type="entry name" value="ASPARAGINE SYNTHETASE (GLUTAMINE-HYDROLYZING)"/>
    <property type="match status" value="1"/>
</dbReference>
<evidence type="ECO:0000256" key="1">
    <source>
        <dbReference type="ARBA" id="ARBA00005187"/>
    </source>
</evidence>
<feature type="active site" description="For GATase activity" evidence="8">
    <location>
        <position position="2"/>
    </location>
</feature>
<name>A0A7V7PK15_9HYPH</name>
<dbReference type="InterPro" id="IPR017932">
    <property type="entry name" value="GATase_2_dom"/>
</dbReference>
<evidence type="ECO:0000313" key="12">
    <source>
        <dbReference type="Proteomes" id="UP000432089"/>
    </source>
</evidence>
<dbReference type="PROSITE" id="PS51278">
    <property type="entry name" value="GATASE_TYPE_2"/>
    <property type="match status" value="1"/>
</dbReference>
<keyword evidence="11" id="KW-0436">Ligase</keyword>
<evidence type="ECO:0000256" key="7">
    <source>
        <dbReference type="ARBA" id="ARBA00048741"/>
    </source>
</evidence>
<sequence>MCGIAGIMSLTGVPVDGLAQKLRVMNALIAHRGPDGQGIWLAKNHSAGLAHRRLSIIDLSEHGAQPMIGADGSVITFNGEIYNYLELRETLRTRWDFRSHSDTETILAAHSHWQQGCLDHLQGMYSFAIWRDGELLAARDPFGIKPFYYAEVAGTLYFASEIKALLPFLPEIETDADALAEYLTFQYQIGSGNLFRHVQTLLPGHRLRVANGRAVVERYWDVHYDIDYNHTSRYFEERLREIVAVSMERHMRSDVPVGAYISGGIDSSLIAALASDHPQSARSGFHGKFLESPAYDESRYAAAAAEKAGIELHQAAITADDFRNSIFKVMHHLDHPVAGPGSFPQYMVSELAAKHVKVVLGGQGGDEIFGGYARYLVAYLEQALKASINGTYRNGNFVVTPESIIPNLAVLQEYVPLLRQFMAEGLFGNIDERYFRLVGRSNDMQEEVDWRALDMAGVMERYKGVFNSVRNVRKEAYFDSMTHFDFKCLLPALLQVEDRMSMAHGLEARVPLLDRDLVEFAATIPADIKFPGGRMKHLLKEFSRPHLPEAVMNRRDKMGFPVPLKEWFSGPLRDFVQDIFSNQAAKSRSYLDNAAILKNFDAGGQFSRKTWGLLSLEIWHQLFHDRSAEYQNMVRMDEIVAPAA</sequence>
<gene>
    <name evidence="11" type="primary">asnB</name>
    <name evidence="11" type="ORF">F6X38_22495</name>
</gene>
<keyword evidence="6 8" id="KW-0315">Glutamine amidotransferase</keyword>
<protein>
    <recommendedName>
        <fullName evidence="3">asparagine synthase (glutamine-hydrolyzing)</fullName>
        <ecNumber evidence="3">6.3.5.4</ecNumber>
    </recommendedName>
</protein>
<feature type="binding site" evidence="9">
    <location>
        <position position="102"/>
    </location>
    <ligand>
        <name>L-glutamine</name>
        <dbReference type="ChEBI" id="CHEBI:58359"/>
    </ligand>
</feature>
<dbReference type="Gene3D" id="3.60.20.10">
    <property type="entry name" value="Glutamine Phosphoribosylpyrophosphate, subunit 1, domain 1"/>
    <property type="match status" value="1"/>
</dbReference>
<dbReference type="InterPro" id="IPR014729">
    <property type="entry name" value="Rossmann-like_a/b/a_fold"/>
</dbReference>
<dbReference type="EMBL" id="VZDO01000028">
    <property type="protein sequence ID" value="KAB0675904.1"/>
    <property type="molecule type" value="Genomic_DNA"/>
</dbReference>
<dbReference type="Pfam" id="PF13537">
    <property type="entry name" value="GATase_7"/>
    <property type="match status" value="1"/>
</dbReference>
<dbReference type="Gene3D" id="3.40.50.620">
    <property type="entry name" value="HUPs"/>
    <property type="match status" value="1"/>
</dbReference>
<dbReference type="NCBIfam" id="TIGR01536">
    <property type="entry name" value="asn_synth_AEB"/>
    <property type="match status" value="1"/>
</dbReference>
<keyword evidence="8" id="KW-0028">Amino-acid biosynthesis</keyword>
<dbReference type="GO" id="GO:0005524">
    <property type="term" value="F:ATP binding"/>
    <property type="evidence" value="ECO:0007669"/>
    <property type="project" value="UniProtKB-KW"/>
</dbReference>
<dbReference type="PIRSF" id="PIRSF001589">
    <property type="entry name" value="Asn_synthetase_glu-h"/>
    <property type="match status" value="1"/>
</dbReference>
<evidence type="ECO:0000259" key="10">
    <source>
        <dbReference type="PROSITE" id="PS51278"/>
    </source>
</evidence>
<comment type="catalytic activity">
    <reaction evidence="7">
        <text>L-aspartate + L-glutamine + ATP + H2O = L-asparagine + L-glutamate + AMP + diphosphate + H(+)</text>
        <dbReference type="Rhea" id="RHEA:12228"/>
        <dbReference type="ChEBI" id="CHEBI:15377"/>
        <dbReference type="ChEBI" id="CHEBI:15378"/>
        <dbReference type="ChEBI" id="CHEBI:29985"/>
        <dbReference type="ChEBI" id="CHEBI:29991"/>
        <dbReference type="ChEBI" id="CHEBI:30616"/>
        <dbReference type="ChEBI" id="CHEBI:33019"/>
        <dbReference type="ChEBI" id="CHEBI:58048"/>
        <dbReference type="ChEBI" id="CHEBI:58359"/>
        <dbReference type="ChEBI" id="CHEBI:456215"/>
        <dbReference type="EC" id="6.3.5.4"/>
    </reaction>
</comment>
<dbReference type="SUPFAM" id="SSF56235">
    <property type="entry name" value="N-terminal nucleophile aminohydrolases (Ntn hydrolases)"/>
    <property type="match status" value="1"/>
</dbReference>
<evidence type="ECO:0000256" key="2">
    <source>
        <dbReference type="ARBA" id="ARBA00005752"/>
    </source>
</evidence>
<dbReference type="SUPFAM" id="SSF52402">
    <property type="entry name" value="Adenine nucleotide alpha hydrolases-like"/>
    <property type="match status" value="1"/>
</dbReference>